<dbReference type="InterPro" id="IPR006110">
    <property type="entry name" value="Pol_omega/Rpo6/RPB6"/>
</dbReference>
<dbReference type="Proteomes" id="UP000183995">
    <property type="component" value="Unassembled WGS sequence"/>
</dbReference>
<evidence type="ECO:0000256" key="2">
    <source>
        <dbReference type="ARBA" id="ARBA00012418"/>
    </source>
</evidence>
<reference evidence="11 12" key="1">
    <citation type="submission" date="2016-11" db="EMBL/GenBank/DDBJ databases">
        <authorList>
            <person name="Jaros S."/>
            <person name="Januszkiewicz K."/>
            <person name="Wedrychowicz H."/>
        </authorList>
    </citation>
    <scope>NUCLEOTIDE SEQUENCE [LARGE SCALE GENOMIC DNA]</scope>
    <source>
        <strain evidence="11 12">DSM 10068</strain>
    </source>
</reference>
<dbReference type="RefSeq" id="WP_073075688.1">
    <property type="nucleotide sequence ID" value="NZ_FQXV01000001.1"/>
</dbReference>
<evidence type="ECO:0000256" key="7">
    <source>
        <dbReference type="ARBA" id="ARBA00023163"/>
    </source>
</evidence>
<dbReference type="GO" id="GO:0003677">
    <property type="term" value="F:DNA binding"/>
    <property type="evidence" value="ECO:0007669"/>
    <property type="project" value="UniProtKB-UniRule"/>
</dbReference>
<dbReference type="PANTHER" id="PTHR34476">
    <property type="entry name" value="DNA-DIRECTED RNA POLYMERASE SUBUNIT OMEGA"/>
    <property type="match status" value="1"/>
</dbReference>
<dbReference type="PANTHER" id="PTHR34476:SF1">
    <property type="entry name" value="DNA-DIRECTED RNA POLYMERASE SUBUNIT OMEGA"/>
    <property type="match status" value="1"/>
</dbReference>
<comment type="function">
    <text evidence="10">Promotes RNA polymerase assembly. Latches the N- and C-terminal regions of the beta' subunit thereby facilitating its interaction with the beta and alpha subunits.</text>
</comment>
<dbReference type="Pfam" id="PF01192">
    <property type="entry name" value="RNA_pol_Rpb6"/>
    <property type="match status" value="1"/>
</dbReference>
<evidence type="ECO:0000256" key="5">
    <source>
        <dbReference type="ARBA" id="ARBA00022679"/>
    </source>
</evidence>
<dbReference type="HAMAP" id="MF_00366">
    <property type="entry name" value="RNApol_bact_RpoZ"/>
    <property type="match status" value="1"/>
</dbReference>
<proteinExistence type="inferred from homology"/>
<gene>
    <name evidence="10" type="primary">rpoZ</name>
    <name evidence="11" type="ORF">SAMN02745823_00098</name>
</gene>
<comment type="similarity">
    <text evidence="1 10">Belongs to the RNA polymerase subunit omega family.</text>
</comment>
<dbReference type="InterPro" id="IPR036161">
    <property type="entry name" value="RPB6/omega-like_sf"/>
</dbReference>
<dbReference type="GO" id="GO:0003899">
    <property type="term" value="F:DNA-directed RNA polymerase activity"/>
    <property type="evidence" value="ECO:0007669"/>
    <property type="project" value="UniProtKB-UniRule"/>
</dbReference>
<dbReference type="EC" id="2.7.7.6" evidence="2 10"/>
<evidence type="ECO:0000313" key="12">
    <source>
        <dbReference type="Proteomes" id="UP000183995"/>
    </source>
</evidence>
<dbReference type="STRING" id="1123282.SAMN02745823_00098"/>
<organism evidence="11 12">
    <name type="scientific">Sporobacter termitidis DSM 10068</name>
    <dbReference type="NCBI Taxonomy" id="1123282"/>
    <lineage>
        <taxon>Bacteria</taxon>
        <taxon>Bacillati</taxon>
        <taxon>Bacillota</taxon>
        <taxon>Clostridia</taxon>
        <taxon>Eubacteriales</taxon>
        <taxon>Oscillospiraceae</taxon>
        <taxon>Sporobacter</taxon>
    </lineage>
</organism>
<evidence type="ECO:0000256" key="1">
    <source>
        <dbReference type="ARBA" id="ARBA00006711"/>
    </source>
</evidence>
<evidence type="ECO:0000313" key="11">
    <source>
        <dbReference type="EMBL" id="SHH50287.1"/>
    </source>
</evidence>
<dbReference type="NCBIfam" id="TIGR00690">
    <property type="entry name" value="rpoZ"/>
    <property type="match status" value="1"/>
</dbReference>
<sequence>MLYPSLTDLLKQVNSRYMLVNIIAQRAREIAVKSEESGEPLDKKPVSSAIEEIASGSIQIHHDSDLC</sequence>
<dbReference type="GO" id="GO:0006351">
    <property type="term" value="P:DNA-templated transcription"/>
    <property type="evidence" value="ECO:0007669"/>
    <property type="project" value="UniProtKB-UniRule"/>
</dbReference>
<evidence type="ECO:0000256" key="9">
    <source>
        <dbReference type="ARBA" id="ARBA00048552"/>
    </source>
</evidence>
<accession>A0A1M5THR2</accession>
<keyword evidence="6 10" id="KW-0548">Nucleotidyltransferase</keyword>
<evidence type="ECO:0000256" key="8">
    <source>
        <dbReference type="ARBA" id="ARBA00029924"/>
    </source>
</evidence>
<dbReference type="GO" id="GO:0000428">
    <property type="term" value="C:DNA-directed RNA polymerase complex"/>
    <property type="evidence" value="ECO:0007669"/>
    <property type="project" value="UniProtKB-KW"/>
</dbReference>
<evidence type="ECO:0000256" key="10">
    <source>
        <dbReference type="HAMAP-Rule" id="MF_00366"/>
    </source>
</evidence>
<evidence type="ECO:0000256" key="6">
    <source>
        <dbReference type="ARBA" id="ARBA00022695"/>
    </source>
</evidence>
<dbReference type="EMBL" id="FQXV01000001">
    <property type="protein sequence ID" value="SHH50287.1"/>
    <property type="molecule type" value="Genomic_DNA"/>
</dbReference>
<keyword evidence="5 10" id="KW-0808">Transferase</keyword>
<dbReference type="OrthoDB" id="9815459at2"/>
<dbReference type="AlphaFoldDB" id="A0A1M5THR2"/>
<dbReference type="SUPFAM" id="SSF63562">
    <property type="entry name" value="RPB6/omega subunit-like"/>
    <property type="match status" value="1"/>
</dbReference>
<protein>
    <recommendedName>
        <fullName evidence="3 10">DNA-directed RNA polymerase subunit omega</fullName>
        <shortName evidence="10">RNAP omega subunit</shortName>
        <ecNumber evidence="2 10">2.7.7.6</ecNumber>
    </recommendedName>
    <alternativeName>
        <fullName evidence="10">RNA polymerase omega subunit</fullName>
    </alternativeName>
    <alternativeName>
        <fullName evidence="8 10">Transcriptase subunit omega</fullName>
    </alternativeName>
</protein>
<dbReference type="Gene3D" id="3.90.940.10">
    <property type="match status" value="1"/>
</dbReference>
<dbReference type="InterPro" id="IPR003716">
    <property type="entry name" value="DNA-dir_RNA_pol_omega"/>
</dbReference>
<name>A0A1M5THR2_9FIRM</name>
<dbReference type="SMART" id="SM01409">
    <property type="entry name" value="RNA_pol_Rpb6"/>
    <property type="match status" value="1"/>
</dbReference>
<comment type="catalytic activity">
    <reaction evidence="9 10">
        <text>RNA(n) + a ribonucleoside 5'-triphosphate = RNA(n+1) + diphosphate</text>
        <dbReference type="Rhea" id="RHEA:21248"/>
        <dbReference type="Rhea" id="RHEA-COMP:14527"/>
        <dbReference type="Rhea" id="RHEA-COMP:17342"/>
        <dbReference type="ChEBI" id="CHEBI:33019"/>
        <dbReference type="ChEBI" id="CHEBI:61557"/>
        <dbReference type="ChEBI" id="CHEBI:140395"/>
        <dbReference type="EC" id="2.7.7.6"/>
    </reaction>
</comment>
<keyword evidence="12" id="KW-1185">Reference proteome</keyword>
<keyword evidence="7 10" id="KW-0804">Transcription</keyword>
<keyword evidence="4 10" id="KW-0240">DNA-directed RNA polymerase</keyword>
<evidence type="ECO:0000256" key="3">
    <source>
        <dbReference type="ARBA" id="ARBA00013725"/>
    </source>
</evidence>
<evidence type="ECO:0000256" key="4">
    <source>
        <dbReference type="ARBA" id="ARBA00022478"/>
    </source>
</evidence>
<comment type="subunit">
    <text evidence="10">The RNAP catalytic core consists of 2 alpha, 1 beta, 1 beta' and 1 omega subunit. When a sigma factor is associated with the core the holoenzyme is formed, which can initiate transcription.</text>
</comment>